<dbReference type="PANTHER" id="PTHR43217:SF2">
    <property type="entry name" value="SUCCINATE-SEMIALDEHYDE DEHYDROGENASE [NADP(+)]"/>
    <property type="match status" value="1"/>
</dbReference>
<organism evidence="7 8">
    <name type="scientific">Vibrio qingdaonensis</name>
    <dbReference type="NCBI Taxonomy" id="2829491"/>
    <lineage>
        <taxon>Bacteria</taxon>
        <taxon>Pseudomonadati</taxon>
        <taxon>Pseudomonadota</taxon>
        <taxon>Gammaproteobacteria</taxon>
        <taxon>Vibrionales</taxon>
        <taxon>Vibrionaceae</taxon>
        <taxon>Vibrio</taxon>
    </lineage>
</organism>
<dbReference type="Proteomes" id="UP001155587">
    <property type="component" value="Unassembled WGS sequence"/>
</dbReference>
<dbReference type="RefSeq" id="WP_265677805.1">
    <property type="nucleotide sequence ID" value="NZ_JAKRRY010000067.1"/>
</dbReference>
<dbReference type="PANTHER" id="PTHR43217">
    <property type="entry name" value="SUCCINATE SEMIALDEHYDE DEHYDROGENASE [NAD(P)+] SAD"/>
    <property type="match status" value="1"/>
</dbReference>
<keyword evidence="2" id="KW-0521">NADP</keyword>
<sequence length="456" mass="49453">MTIRTLNPYTNQIEKSFPIIDNTQVEQTLGHAHHAHLQWQGTSYAERAALLMKVADILETKSDEYAKLMTTEMGKLHREGVALELPLCAQICRYYATNAERFLAPEPIEGVSAGSAFIESRPLGVIYGVMPWNFPFYQVIRFIAPNIMAGNSVVFKHASNVPQCAQAITQLFEQAGLPNHLVNHLFIASSQSELIIADNRVQGVSLTGSEKAGSNVAALAGKHLKKVVMELGGNDPFIVLADADIDKAVELAAIAKMFNSGQVCISAKRFIVDDSVYDIFIDKFASALASLKAGDPMLDETGYAPLVNISERDQLLLQIQTAVSQGAQLIVGGEAEALEGAWLKPTILAGITPEMDVFDQELFGPIAVVYRVNSEQEAIELANNSSYGLSSAVISQDAARAHHVANQLHCGASFINTFSMSEACLPFGGIKNSGFGRELGRLGIDEFVNKKLVRTL</sequence>
<dbReference type="InterPro" id="IPR016161">
    <property type="entry name" value="Ald_DH/histidinol_DH"/>
</dbReference>
<dbReference type="InterPro" id="IPR016162">
    <property type="entry name" value="Ald_DH_N"/>
</dbReference>
<evidence type="ECO:0000256" key="4">
    <source>
        <dbReference type="PROSITE-ProRule" id="PRU10007"/>
    </source>
</evidence>
<comment type="caution">
    <text evidence="7">The sequence shown here is derived from an EMBL/GenBank/DDBJ whole genome shotgun (WGS) entry which is preliminary data.</text>
</comment>
<dbReference type="GO" id="GO:0004030">
    <property type="term" value="F:aldehyde dehydrogenase [NAD(P)+] activity"/>
    <property type="evidence" value="ECO:0007669"/>
    <property type="project" value="InterPro"/>
</dbReference>
<evidence type="ECO:0000256" key="1">
    <source>
        <dbReference type="ARBA" id="ARBA00009986"/>
    </source>
</evidence>
<dbReference type="InterPro" id="IPR029510">
    <property type="entry name" value="Ald_DH_CS_GLU"/>
</dbReference>
<dbReference type="PROSITE" id="PS00687">
    <property type="entry name" value="ALDEHYDE_DEHYDR_GLU"/>
    <property type="match status" value="1"/>
</dbReference>
<gene>
    <name evidence="7" type="ORF">MD535_24510</name>
</gene>
<dbReference type="FunFam" id="3.40.605.10:FF:000012">
    <property type="entry name" value="NAD-dependent succinate-semialdehyde dehydrogenase"/>
    <property type="match status" value="1"/>
</dbReference>
<evidence type="ECO:0000259" key="6">
    <source>
        <dbReference type="Pfam" id="PF00171"/>
    </source>
</evidence>
<dbReference type="InterPro" id="IPR015590">
    <property type="entry name" value="Aldehyde_DH_dom"/>
</dbReference>
<feature type="domain" description="Aldehyde dehydrogenase" evidence="6">
    <location>
        <begin position="2"/>
        <end position="453"/>
    </location>
</feature>
<keyword evidence="8" id="KW-1185">Reference proteome</keyword>
<protein>
    <submittedName>
        <fullName evidence="7">NAD-dependent succinate-semialdehyde dehydrogenase</fullName>
    </submittedName>
</protein>
<dbReference type="CDD" id="cd07100">
    <property type="entry name" value="ALDH_SSADH1_GabD1"/>
    <property type="match status" value="1"/>
</dbReference>
<evidence type="ECO:0000313" key="8">
    <source>
        <dbReference type="Proteomes" id="UP001155587"/>
    </source>
</evidence>
<dbReference type="Pfam" id="PF00171">
    <property type="entry name" value="Aldedh"/>
    <property type="match status" value="1"/>
</dbReference>
<keyword evidence="3 5" id="KW-0560">Oxidoreductase</keyword>
<dbReference type="Gene3D" id="3.40.605.10">
    <property type="entry name" value="Aldehyde Dehydrogenase, Chain A, domain 1"/>
    <property type="match status" value="1"/>
</dbReference>
<evidence type="ECO:0000313" key="7">
    <source>
        <dbReference type="EMBL" id="MCW8349154.1"/>
    </source>
</evidence>
<name>A0A9X3CT79_9VIBR</name>
<dbReference type="FunFam" id="3.40.309.10:FF:000010">
    <property type="entry name" value="Gamma-aminobutyraldehyde dehydrogenase"/>
    <property type="match status" value="1"/>
</dbReference>
<dbReference type="GO" id="GO:0004777">
    <property type="term" value="F:succinate-semialdehyde dehydrogenase (NAD+) activity"/>
    <property type="evidence" value="ECO:0007669"/>
    <property type="project" value="TreeGrafter"/>
</dbReference>
<reference evidence="7" key="1">
    <citation type="submission" date="2022-02" db="EMBL/GenBank/DDBJ databases">
        <title>Vibrio sp. nov, a new bacterium isolated from seawater.</title>
        <authorList>
            <person name="Yuan Y."/>
        </authorList>
    </citation>
    <scope>NUCLEOTIDE SEQUENCE</scope>
    <source>
        <strain evidence="7">ZSDZ65</strain>
    </source>
</reference>
<dbReference type="EMBL" id="JAKRRY010000067">
    <property type="protein sequence ID" value="MCW8349154.1"/>
    <property type="molecule type" value="Genomic_DNA"/>
</dbReference>
<accession>A0A9X3CT79</accession>
<proteinExistence type="inferred from homology"/>
<feature type="active site" evidence="4">
    <location>
        <position position="230"/>
    </location>
</feature>
<evidence type="ECO:0000256" key="5">
    <source>
        <dbReference type="RuleBase" id="RU003345"/>
    </source>
</evidence>
<dbReference type="Gene3D" id="3.40.309.10">
    <property type="entry name" value="Aldehyde Dehydrogenase, Chain A, domain 2"/>
    <property type="match status" value="1"/>
</dbReference>
<evidence type="ECO:0000256" key="3">
    <source>
        <dbReference type="ARBA" id="ARBA00023002"/>
    </source>
</evidence>
<dbReference type="InterPro" id="IPR047110">
    <property type="entry name" value="GABD/Sad-like"/>
</dbReference>
<dbReference type="InterPro" id="IPR016163">
    <property type="entry name" value="Ald_DH_C"/>
</dbReference>
<evidence type="ECO:0000256" key="2">
    <source>
        <dbReference type="ARBA" id="ARBA00022857"/>
    </source>
</evidence>
<dbReference type="AlphaFoldDB" id="A0A9X3CT79"/>
<dbReference type="InterPro" id="IPR044148">
    <property type="entry name" value="ALDH_GabD1-like"/>
</dbReference>
<dbReference type="SUPFAM" id="SSF53720">
    <property type="entry name" value="ALDH-like"/>
    <property type="match status" value="1"/>
</dbReference>
<comment type="similarity">
    <text evidence="1 5">Belongs to the aldehyde dehydrogenase family.</text>
</comment>